<keyword evidence="2" id="KW-1133">Transmembrane helix</keyword>
<accession>A0A0A0K088</accession>
<feature type="compositionally biased region" description="Basic residues" evidence="1">
    <location>
        <begin position="66"/>
        <end position="78"/>
    </location>
</feature>
<evidence type="ECO:0000313" key="4">
    <source>
        <dbReference type="Proteomes" id="UP000030013"/>
    </source>
</evidence>
<dbReference type="Proteomes" id="UP000030013">
    <property type="component" value="Unassembled WGS sequence"/>
</dbReference>
<sequence length="103" mass="11867">MLLLAPIVALMWVSSYSRVEPKLWGFPFFIWYQFLWVFLCSAMTYAAYRLVLKARPHRAMGDAMRQPKKHGRRGRHQRGAAMGDGTDAGLHDDQPFDGPEDVR</sequence>
<protein>
    <submittedName>
        <fullName evidence="3">Membrane protein</fullName>
    </submittedName>
</protein>
<dbReference type="InterPro" id="IPR021741">
    <property type="entry name" value="DUF3311"/>
</dbReference>
<keyword evidence="2" id="KW-0472">Membrane</keyword>
<evidence type="ECO:0000256" key="1">
    <source>
        <dbReference type="SAM" id="MobiDB-lite"/>
    </source>
</evidence>
<reference evidence="3 4" key="1">
    <citation type="submission" date="2013-08" db="EMBL/GenBank/DDBJ databases">
        <title>The genome sequence of Knoellia aerolata.</title>
        <authorList>
            <person name="Zhu W."/>
            <person name="Wang G."/>
        </authorList>
    </citation>
    <scope>NUCLEOTIDE SEQUENCE [LARGE SCALE GENOMIC DNA]</scope>
    <source>
        <strain evidence="3 4">DSM 18566</strain>
    </source>
</reference>
<feature type="region of interest" description="Disordered" evidence="1">
    <location>
        <begin position="61"/>
        <end position="103"/>
    </location>
</feature>
<gene>
    <name evidence="3" type="ORF">N801_05815</name>
</gene>
<evidence type="ECO:0000256" key="2">
    <source>
        <dbReference type="SAM" id="Phobius"/>
    </source>
</evidence>
<feature type="transmembrane region" description="Helical" evidence="2">
    <location>
        <begin position="29"/>
        <end position="48"/>
    </location>
</feature>
<dbReference type="eggNOG" id="ENOG5033A73">
    <property type="taxonomic scope" value="Bacteria"/>
</dbReference>
<keyword evidence="4" id="KW-1185">Reference proteome</keyword>
<name>A0A0A0K088_9MICO</name>
<evidence type="ECO:0000313" key="3">
    <source>
        <dbReference type="EMBL" id="KGN43095.1"/>
    </source>
</evidence>
<comment type="caution">
    <text evidence="3">The sequence shown here is derived from an EMBL/GenBank/DDBJ whole genome shotgun (WGS) entry which is preliminary data.</text>
</comment>
<dbReference type="EMBL" id="AVPL01000001">
    <property type="protein sequence ID" value="KGN43095.1"/>
    <property type="molecule type" value="Genomic_DNA"/>
</dbReference>
<keyword evidence="2" id="KW-0812">Transmembrane</keyword>
<proteinExistence type="predicted"/>
<feature type="compositionally biased region" description="Basic and acidic residues" evidence="1">
    <location>
        <begin position="89"/>
        <end position="103"/>
    </location>
</feature>
<organism evidence="3 4">
    <name type="scientific">Knoellia aerolata DSM 18566</name>
    <dbReference type="NCBI Taxonomy" id="1385519"/>
    <lineage>
        <taxon>Bacteria</taxon>
        <taxon>Bacillati</taxon>
        <taxon>Actinomycetota</taxon>
        <taxon>Actinomycetes</taxon>
        <taxon>Micrococcales</taxon>
        <taxon>Intrasporangiaceae</taxon>
        <taxon>Knoellia</taxon>
    </lineage>
</organism>
<dbReference type="Pfam" id="PF11755">
    <property type="entry name" value="DUF3311"/>
    <property type="match status" value="1"/>
</dbReference>
<dbReference type="AlphaFoldDB" id="A0A0A0K088"/>
<dbReference type="STRING" id="1385519.N801_05815"/>